<accession>A0A6G7WKH6</accession>
<dbReference type="InterPro" id="IPR015854">
    <property type="entry name" value="ABC_transpr_LolD-like"/>
</dbReference>
<evidence type="ECO:0000256" key="4">
    <source>
        <dbReference type="ARBA" id="ARBA00022840"/>
    </source>
</evidence>
<comment type="function">
    <text evidence="6">Part of the ABC transporter FtsEX involved in cellular division. Has ATPase activity. Essential for cell division and viability.</text>
</comment>
<dbReference type="Pfam" id="PF00005">
    <property type="entry name" value="ABC_tran"/>
    <property type="match status" value="1"/>
</dbReference>
<dbReference type="GO" id="GO:0022857">
    <property type="term" value="F:transmembrane transporter activity"/>
    <property type="evidence" value="ECO:0007669"/>
    <property type="project" value="TreeGrafter"/>
</dbReference>
<dbReference type="PROSITE" id="PS50893">
    <property type="entry name" value="ABC_TRANSPORTER_2"/>
    <property type="match status" value="1"/>
</dbReference>
<organism evidence="8 9">
    <name type="scientific">Jeotgalibaca porci</name>
    <dbReference type="NCBI Taxonomy" id="1868793"/>
    <lineage>
        <taxon>Bacteria</taxon>
        <taxon>Bacillati</taxon>
        <taxon>Bacillota</taxon>
        <taxon>Bacilli</taxon>
        <taxon>Lactobacillales</taxon>
        <taxon>Carnobacteriaceae</taxon>
        <taxon>Jeotgalibaca</taxon>
    </lineage>
</organism>
<dbReference type="KEGG" id="jpo:G7058_05755"/>
<dbReference type="Gene3D" id="3.40.50.300">
    <property type="entry name" value="P-loop containing nucleotide triphosphate hydrolases"/>
    <property type="match status" value="1"/>
</dbReference>
<evidence type="ECO:0000256" key="2">
    <source>
        <dbReference type="ARBA" id="ARBA00022448"/>
    </source>
</evidence>
<proteinExistence type="inferred from homology"/>
<evidence type="ECO:0000256" key="1">
    <source>
        <dbReference type="ARBA" id="ARBA00005417"/>
    </source>
</evidence>
<evidence type="ECO:0000259" key="7">
    <source>
        <dbReference type="PROSITE" id="PS50893"/>
    </source>
</evidence>
<evidence type="ECO:0000256" key="3">
    <source>
        <dbReference type="ARBA" id="ARBA00022741"/>
    </source>
</evidence>
<sequence length="245" mass="28314">MIECKNVGKVYRRGVVAIRDMSFTIEEGEFVYLLGASGSGKSTLLKTLYRDEAISSGTVMIDERDISKIKVRDLHKLRRDIGIIFQEYHLLPKKTVYENVRFALEILAFPEEEMDARIRQTLTLVELADKADCYPEELSGGQQQRVAIARALINEPRILLADEPTGNLDPRASMEIFRLLMRINRRGTTVLLATHDQHIFQRFHFRSLTMSGDSWLLMNQKKQLVLYSTIIRKKIFILCRKDEHA</sequence>
<dbReference type="GO" id="GO:0016887">
    <property type="term" value="F:ATP hydrolysis activity"/>
    <property type="evidence" value="ECO:0007669"/>
    <property type="project" value="InterPro"/>
</dbReference>
<dbReference type="PROSITE" id="PS00211">
    <property type="entry name" value="ABC_TRANSPORTER_1"/>
    <property type="match status" value="1"/>
</dbReference>
<dbReference type="InterPro" id="IPR027417">
    <property type="entry name" value="P-loop_NTPase"/>
</dbReference>
<dbReference type="PANTHER" id="PTHR24220:SF470">
    <property type="entry name" value="CELL DIVISION ATP-BINDING PROTEIN FTSE"/>
    <property type="match status" value="1"/>
</dbReference>
<protein>
    <submittedName>
        <fullName evidence="8">ATP-binding cassette domain-containing protein</fullName>
    </submittedName>
</protein>
<dbReference type="InterPro" id="IPR017911">
    <property type="entry name" value="MacB-like_ATP-bd"/>
</dbReference>
<dbReference type="PANTHER" id="PTHR24220">
    <property type="entry name" value="IMPORT ATP-BINDING PROTEIN"/>
    <property type="match status" value="1"/>
</dbReference>
<reference evidence="8 9" key="1">
    <citation type="journal article" date="2017" name="Int. J. Syst. Evol. Microbiol.">
        <title>Jeotgalibaca porci sp. nov. and Jeotgalibaca arthritidis sp. nov., isolated from pigs, and emended description of the genus Jeotgalibaca.</title>
        <authorList>
            <person name="Zamora L."/>
            <person name="Perez-Sancho M."/>
            <person name="Dominguez L."/>
            <person name="Fernandez-Garayzabal J.F."/>
            <person name="Vela A.I."/>
        </authorList>
    </citation>
    <scope>NUCLEOTIDE SEQUENCE [LARGE SCALE GENOMIC DNA]</scope>
    <source>
        <strain evidence="8 9">CCUG 69148</strain>
    </source>
</reference>
<dbReference type="Proteomes" id="UP000501830">
    <property type="component" value="Chromosome"/>
</dbReference>
<dbReference type="GO" id="GO:0005886">
    <property type="term" value="C:plasma membrane"/>
    <property type="evidence" value="ECO:0007669"/>
    <property type="project" value="UniProtKB-ARBA"/>
</dbReference>
<name>A0A6G7WKH6_9LACT</name>
<dbReference type="CDD" id="cd03255">
    <property type="entry name" value="ABC_MJ0796_LolCDE_FtsE"/>
    <property type="match status" value="1"/>
</dbReference>
<comment type="catalytic activity">
    <reaction evidence="5">
        <text>ATP + H2O = ADP + phosphate + H(+)</text>
        <dbReference type="Rhea" id="RHEA:13065"/>
        <dbReference type="ChEBI" id="CHEBI:15377"/>
        <dbReference type="ChEBI" id="CHEBI:15378"/>
        <dbReference type="ChEBI" id="CHEBI:30616"/>
        <dbReference type="ChEBI" id="CHEBI:43474"/>
        <dbReference type="ChEBI" id="CHEBI:456216"/>
    </reaction>
</comment>
<feature type="domain" description="ABC transporter" evidence="7">
    <location>
        <begin position="2"/>
        <end position="237"/>
    </location>
</feature>
<dbReference type="EMBL" id="CP049889">
    <property type="protein sequence ID" value="QIK52691.1"/>
    <property type="molecule type" value="Genomic_DNA"/>
</dbReference>
<dbReference type="SMART" id="SM00382">
    <property type="entry name" value="AAA"/>
    <property type="match status" value="1"/>
</dbReference>
<dbReference type="SUPFAM" id="SSF52540">
    <property type="entry name" value="P-loop containing nucleoside triphosphate hydrolases"/>
    <property type="match status" value="1"/>
</dbReference>
<dbReference type="GO" id="GO:0005524">
    <property type="term" value="F:ATP binding"/>
    <property type="evidence" value="ECO:0007669"/>
    <property type="project" value="UniProtKB-KW"/>
</dbReference>
<dbReference type="AlphaFoldDB" id="A0A6G7WKH6"/>
<comment type="similarity">
    <text evidence="1">Belongs to the ABC transporter superfamily.</text>
</comment>
<evidence type="ECO:0000313" key="9">
    <source>
        <dbReference type="Proteomes" id="UP000501830"/>
    </source>
</evidence>
<evidence type="ECO:0000256" key="6">
    <source>
        <dbReference type="ARBA" id="ARBA00055994"/>
    </source>
</evidence>
<evidence type="ECO:0000256" key="5">
    <source>
        <dbReference type="ARBA" id="ARBA00049360"/>
    </source>
</evidence>
<evidence type="ECO:0000313" key="8">
    <source>
        <dbReference type="EMBL" id="QIK52691.1"/>
    </source>
</evidence>
<keyword evidence="9" id="KW-1185">Reference proteome</keyword>
<dbReference type="InterPro" id="IPR003439">
    <property type="entry name" value="ABC_transporter-like_ATP-bd"/>
</dbReference>
<keyword evidence="4 8" id="KW-0067">ATP-binding</keyword>
<dbReference type="InterPro" id="IPR017871">
    <property type="entry name" value="ABC_transporter-like_CS"/>
</dbReference>
<dbReference type="InterPro" id="IPR003593">
    <property type="entry name" value="AAA+_ATPase"/>
</dbReference>
<keyword evidence="2" id="KW-0813">Transport</keyword>
<dbReference type="FunFam" id="3.40.50.300:FF:000056">
    <property type="entry name" value="Cell division ATP-binding protein FtsE"/>
    <property type="match status" value="1"/>
</dbReference>
<gene>
    <name evidence="8" type="ORF">G7058_05755</name>
</gene>
<keyword evidence="3" id="KW-0547">Nucleotide-binding</keyword>